<dbReference type="Pfam" id="PF00160">
    <property type="entry name" value="Pro_isomerase"/>
    <property type="match status" value="1"/>
</dbReference>
<name>A0A830HA17_9CHLO</name>
<dbReference type="GO" id="GO:0003755">
    <property type="term" value="F:peptidyl-prolyl cis-trans isomerase activity"/>
    <property type="evidence" value="ECO:0007669"/>
    <property type="project" value="UniProtKB-UniRule"/>
</dbReference>
<dbReference type="PROSITE" id="PS50072">
    <property type="entry name" value="CSA_PPIASE_2"/>
    <property type="match status" value="1"/>
</dbReference>
<keyword evidence="1 3" id="KW-0697">Rotamase</keyword>
<organism evidence="5 6">
    <name type="scientific">Pycnococcus provasolii</name>
    <dbReference type="NCBI Taxonomy" id="41880"/>
    <lineage>
        <taxon>Eukaryota</taxon>
        <taxon>Viridiplantae</taxon>
        <taxon>Chlorophyta</taxon>
        <taxon>Pseudoscourfieldiophyceae</taxon>
        <taxon>Pseudoscourfieldiales</taxon>
        <taxon>Pycnococcaceae</taxon>
        <taxon>Pycnococcus</taxon>
    </lineage>
</organism>
<comment type="function">
    <text evidence="3">PPIases accelerate the folding of proteins. It catalyzes the cis-trans isomerization of proline imidic peptide bonds in oligopeptides.</text>
</comment>
<dbReference type="SUPFAM" id="SSF50891">
    <property type="entry name" value="Cyclophilin-like"/>
    <property type="match status" value="1"/>
</dbReference>
<dbReference type="InterPro" id="IPR044666">
    <property type="entry name" value="Cyclophilin_A-like"/>
</dbReference>
<protein>
    <recommendedName>
        <fullName evidence="3">Peptidyl-prolyl cis-trans isomerase</fullName>
        <shortName evidence="3">PPIase</shortName>
        <ecNumber evidence="3">5.2.1.8</ecNumber>
    </recommendedName>
</protein>
<dbReference type="InterPro" id="IPR020892">
    <property type="entry name" value="Cyclophilin-type_PPIase_CS"/>
</dbReference>
<dbReference type="PIRSF" id="PIRSF001467">
    <property type="entry name" value="Peptidylpro_ismrse"/>
    <property type="match status" value="1"/>
</dbReference>
<dbReference type="PANTHER" id="PTHR45625:SF4">
    <property type="entry name" value="PEPTIDYLPROLYL ISOMERASE DOMAIN AND WD REPEAT-CONTAINING PROTEIN 1"/>
    <property type="match status" value="1"/>
</dbReference>
<dbReference type="PROSITE" id="PS00170">
    <property type="entry name" value="CSA_PPIASE_1"/>
    <property type="match status" value="1"/>
</dbReference>
<evidence type="ECO:0000256" key="3">
    <source>
        <dbReference type="RuleBase" id="RU363019"/>
    </source>
</evidence>
<dbReference type="InterPro" id="IPR002130">
    <property type="entry name" value="Cyclophilin-type_PPIase_dom"/>
</dbReference>
<dbReference type="InterPro" id="IPR024936">
    <property type="entry name" value="Cyclophilin-type_PPIase"/>
</dbReference>
<gene>
    <name evidence="5" type="ORF">PPROV_000233300</name>
</gene>
<proteinExistence type="inferred from homology"/>
<comment type="caution">
    <text evidence="5">The sequence shown here is derived from an EMBL/GenBank/DDBJ whole genome shotgun (WGS) entry which is preliminary data.</text>
</comment>
<dbReference type="CDD" id="cd00317">
    <property type="entry name" value="cyclophilin"/>
    <property type="match status" value="1"/>
</dbReference>
<dbReference type="PANTHER" id="PTHR45625">
    <property type="entry name" value="PEPTIDYL-PROLYL CIS-TRANS ISOMERASE-RELATED"/>
    <property type="match status" value="1"/>
</dbReference>
<dbReference type="AlphaFoldDB" id="A0A830HA17"/>
<dbReference type="PRINTS" id="PR00153">
    <property type="entry name" value="CSAPPISMRASE"/>
</dbReference>
<dbReference type="GO" id="GO:0006457">
    <property type="term" value="P:protein folding"/>
    <property type="evidence" value="ECO:0007669"/>
    <property type="project" value="InterPro"/>
</dbReference>
<keyword evidence="2 3" id="KW-0413">Isomerase</keyword>
<dbReference type="Proteomes" id="UP000660262">
    <property type="component" value="Unassembled WGS sequence"/>
</dbReference>
<accession>A0A830HA17</accession>
<dbReference type="OrthoDB" id="271386at2759"/>
<evidence type="ECO:0000313" key="5">
    <source>
        <dbReference type="EMBL" id="GHP03578.1"/>
    </source>
</evidence>
<dbReference type="InterPro" id="IPR029000">
    <property type="entry name" value="Cyclophilin-like_dom_sf"/>
</dbReference>
<feature type="domain" description="PPIase cyclophilin-type" evidence="4">
    <location>
        <begin position="9"/>
        <end position="187"/>
    </location>
</feature>
<evidence type="ECO:0000256" key="1">
    <source>
        <dbReference type="ARBA" id="ARBA00023110"/>
    </source>
</evidence>
<comment type="catalytic activity">
    <reaction evidence="3">
        <text>[protein]-peptidylproline (omega=180) = [protein]-peptidylproline (omega=0)</text>
        <dbReference type="Rhea" id="RHEA:16237"/>
        <dbReference type="Rhea" id="RHEA-COMP:10747"/>
        <dbReference type="Rhea" id="RHEA-COMP:10748"/>
        <dbReference type="ChEBI" id="CHEBI:83833"/>
        <dbReference type="ChEBI" id="CHEBI:83834"/>
        <dbReference type="EC" id="5.2.1.8"/>
    </reaction>
</comment>
<dbReference type="Gene3D" id="2.40.100.10">
    <property type="entry name" value="Cyclophilin-like"/>
    <property type="match status" value="1"/>
</dbReference>
<sequence>MANPTVSFETSLGTFTAELFLDQMPSTVSNFVDLVNAGFYDGLHFHRVIDGFMLQFGCPFSRDARSRQAGTGGPPPGSNYTCMGKTVARMPDGSMPDEFPNCPRISNEPGTLSMANTGAPNSGGSQFFVNTVHNDFLDFWRSDLSESQHPVFGKVKSGMDIVMKIGKTPTDQGDAPKTPVKMIKVSVA</sequence>
<evidence type="ECO:0000256" key="2">
    <source>
        <dbReference type="ARBA" id="ARBA00023235"/>
    </source>
</evidence>
<dbReference type="EC" id="5.2.1.8" evidence="3"/>
<evidence type="ECO:0000313" key="6">
    <source>
        <dbReference type="Proteomes" id="UP000660262"/>
    </source>
</evidence>
<dbReference type="EMBL" id="BNJQ01000005">
    <property type="protein sequence ID" value="GHP03578.1"/>
    <property type="molecule type" value="Genomic_DNA"/>
</dbReference>
<comment type="similarity">
    <text evidence="3">Belongs to the cyclophilin-type PPIase family.</text>
</comment>
<keyword evidence="6" id="KW-1185">Reference proteome</keyword>
<reference evidence="5" key="1">
    <citation type="submission" date="2020-10" db="EMBL/GenBank/DDBJ databases">
        <title>Unveiling of a novel bifunctional photoreceptor, Dualchrome1, isolated from a cosmopolitan green alga.</title>
        <authorList>
            <person name="Suzuki S."/>
            <person name="Kawachi M."/>
        </authorList>
    </citation>
    <scope>NUCLEOTIDE SEQUENCE</scope>
    <source>
        <strain evidence="5">NIES 2893</strain>
    </source>
</reference>
<evidence type="ECO:0000259" key="4">
    <source>
        <dbReference type="PROSITE" id="PS50072"/>
    </source>
</evidence>